<feature type="transmembrane region" description="Helical" evidence="1">
    <location>
        <begin position="321"/>
        <end position="340"/>
    </location>
</feature>
<keyword evidence="1" id="KW-0472">Membrane</keyword>
<sequence length="568" mass="60916">MLDQLPTSSLTTAADRPAVGETHRPGRRSRRRAVLLELSGILLAAALGLGALAHLVLSARSTVFFYNGDSVLMPLVERSIQEGQAMRWAMSSVLFVFPEIPIYLGIAAVVPGVHADLMANAVVTLVLLYLLLRALTGVVAPAFARRTKIAIALAPIAALVVCSLLEHTDQRATLELVTLFLTTTYYYGTTLSLIAAIPLAVVAATGTTRRRRRVAGAGLVALSALATFSNPLFAMWASAPIALAAVILLRRSLLRPRRAVELGAAALGAAVIGYLARIPMAKYISIEITHYLRIDRMAVSVRYYVKDYFQTASTWQGAIEMSVLVVAVTGTLVVAILAVARRWPTRVTLALVISACSIVVTAIAAVVLGTTATRYLMPLFFAPAAAFVVLASYALERVPQLTGVRLRWPSRRILLASAVSLTLIASGLSVTAVRVIATAPSTQAYAPATCLSNWIAGRDLTGAGRYWTMRALKTYGDPTVKIVQITGDYNATLWLDNASDFTGQEVSYLVVDSHSHFPVAPSQVFGKPVQTVTCGQYTILDYEGTAGAEILTSRIALTAREKIAERHL</sequence>
<feature type="transmembrane region" description="Helical" evidence="1">
    <location>
        <begin position="117"/>
        <end position="135"/>
    </location>
</feature>
<dbReference type="EMBL" id="RBKS01000001">
    <property type="protein sequence ID" value="RKR72989.1"/>
    <property type="molecule type" value="Genomic_DNA"/>
</dbReference>
<dbReference type="OrthoDB" id="5124221at2"/>
<feature type="transmembrane region" description="Helical" evidence="1">
    <location>
        <begin position="347"/>
        <end position="369"/>
    </location>
</feature>
<keyword evidence="3" id="KW-1185">Reference proteome</keyword>
<dbReference type="RefSeq" id="WP_121367908.1">
    <property type="nucleotide sequence ID" value="NZ_RBKS01000001.1"/>
</dbReference>
<evidence type="ECO:0000313" key="2">
    <source>
        <dbReference type="EMBL" id="RKR72989.1"/>
    </source>
</evidence>
<dbReference type="AlphaFoldDB" id="A0A495IAE9"/>
<keyword evidence="1" id="KW-1133">Transmembrane helix</keyword>
<evidence type="ECO:0000256" key="1">
    <source>
        <dbReference type="SAM" id="Phobius"/>
    </source>
</evidence>
<gene>
    <name evidence="2" type="ORF">C8E83_0071</name>
</gene>
<accession>A0A495IAE9</accession>
<feature type="transmembrane region" description="Helical" evidence="1">
    <location>
        <begin position="92"/>
        <end position="111"/>
    </location>
</feature>
<evidence type="ECO:0008006" key="4">
    <source>
        <dbReference type="Google" id="ProtNLM"/>
    </source>
</evidence>
<dbReference type="Proteomes" id="UP000280008">
    <property type="component" value="Unassembled WGS sequence"/>
</dbReference>
<feature type="transmembrane region" description="Helical" evidence="1">
    <location>
        <begin position="185"/>
        <end position="205"/>
    </location>
</feature>
<feature type="transmembrane region" description="Helical" evidence="1">
    <location>
        <begin position="415"/>
        <end position="437"/>
    </location>
</feature>
<keyword evidence="1" id="KW-0812">Transmembrane</keyword>
<feature type="transmembrane region" description="Helical" evidence="1">
    <location>
        <begin position="375"/>
        <end position="395"/>
    </location>
</feature>
<proteinExistence type="predicted"/>
<comment type="caution">
    <text evidence="2">The sequence shown here is derived from an EMBL/GenBank/DDBJ whole genome shotgun (WGS) entry which is preliminary data.</text>
</comment>
<feature type="transmembrane region" description="Helical" evidence="1">
    <location>
        <begin position="34"/>
        <end position="57"/>
    </location>
</feature>
<feature type="transmembrane region" description="Helical" evidence="1">
    <location>
        <begin position="212"/>
        <end position="228"/>
    </location>
</feature>
<organism evidence="2 3">
    <name type="scientific">Frondihabitans australicus</name>
    <dbReference type="NCBI Taxonomy" id="386892"/>
    <lineage>
        <taxon>Bacteria</taxon>
        <taxon>Bacillati</taxon>
        <taxon>Actinomycetota</taxon>
        <taxon>Actinomycetes</taxon>
        <taxon>Micrococcales</taxon>
        <taxon>Microbacteriaceae</taxon>
        <taxon>Frondihabitans</taxon>
    </lineage>
</organism>
<evidence type="ECO:0000313" key="3">
    <source>
        <dbReference type="Proteomes" id="UP000280008"/>
    </source>
</evidence>
<feature type="transmembrane region" description="Helical" evidence="1">
    <location>
        <begin position="262"/>
        <end position="280"/>
    </location>
</feature>
<feature type="transmembrane region" description="Helical" evidence="1">
    <location>
        <begin position="234"/>
        <end position="250"/>
    </location>
</feature>
<reference evidence="2 3" key="1">
    <citation type="submission" date="2018-10" db="EMBL/GenBank/DDBJ databases">
        <title>Sequencing the genomes of 1000 actinobacteria strains.</title>
        <authorList>
            <person name="Klenk H.-P."/>
        </authorList>
    </citation>
    <scope>NUCLEOTIDE SEQUENCE [LARGE SCALE GENOMIC DNA]</scope>
    <source>
        <strain evidence="2 3">DSM 17894</strain>
    </source>
</reference>
<protein>
    <recommendedName>
        <fullName evidence="4">4-amino-4-deoxy-L-arabinose transferase-like glycosyltransferase</fullName>
    </recommendedName>
</protein>
<name>A0A495IAE9_9MICO</name>
<feature type="transmembrane region" description="Helical" evidence="1">
    <location>
        <begin position="147"/>
        <end position="165"/>
    </location>
</feature>